<dbReference type="Proteomes" id="UP000526734">
    <property type="component" value="Unassembled WGS sequence"/>
</dbReference>
<dbReference type="RefSeq" id="WP_051728743.1">
    <property type="nucleotide sequence ID" value="NZ_JACGZW010000016.1"/>
</dbReference>
<organism evidence="2 3">
    <name type="scientific">Amycolatopsis dendrobii</name>
    <dbReference type="NCBI Taxonomy" id="2760662"/>
    <lineage>
        <taxon>Bacteria</taxon>
        <taxon>Bacillati</taxon>
        <taxon>Actinomycetota</taxon>
        <taxon>Actinomycetes</taxon>
        <taxon>Pseudonocardiales</taxon>
        <taxon>Pseudonocardiaceae</taxon>
        <taxon>Amycolatopsis</taxon>
    </lineage>
</organism>
<comment type="caution">
    <text evidence="2">The sequence shown here is derived from an EMBL/GenBank/DDBJ whole genome shotgun (WGS) entry which is preliminary data.</text>
</comment>
<name>A0A7W3W531_9PSEU</name>
<sequence length="123" mass="12531">MKIGKTLMAASALGIALAGIAAPAASADTAAPASAQSKHTASIKCTKPSGKKANYSWGDGLTNVTVYFNNHCSHKVSAGIVLKDMDGALSVQCMTTNGGTSGKKKFHIGADHTVARIQKGCKL</sequence>
<evidence type="ECO:0000313" key="3">
    <source>
        <dbReference type="Proteomes" id="UP000526734"/>
    </source>
</evidence>
<reference evidence="2 3" key="1">
    <citation type="submission" date="2020-08" db="EMBL/GenBank/DDBJ databases">
        <title>Amycolatopsis sp. nov. DR6-1 isolated from Dendrobium heterocarpum.</title>
        <authorList>
            <person name="Tedsree N."/>
            <person name="Kuncharoen N."/>
            <person name="Likhitwitayawuid K."/>
            <person name="Tanasupawat S."/>
        </authorList>
    </citation>
    <scope>NUCLEOTIDE SEQUENCE [LARGE SCALE GENOMIC DNA]</scope>
    <source>
        <strain evidence="2 3">DR6-1</strain>
    </source>
</reference>
<dbReference type="AlphaFoldDB" id="A0A7W3W531"/>
<feature type="chain" id="PRO_5030617440" evidence="1">
    <location>
        <begin position="28"/>
        <end position="123"/>
    </location>
</feature>
<feature type="signal peptide" evidence="1">
    <location>
        <begin position="1"/>
        <end position="27"/>
    </location>
</feature>
<accession>A0A7W3W531</accession>
<protein>
    <submittedName>
        <fullName evidence="2">Uncharacterized protein</fullName>
    </submittedName>
</protein>
<keyword evidence="1" id="KW-0732">Signal</keyword>
<gene>
    <name evidence="2" type="ORF">H4281_38145</name>
</gene>
<evidence type="ECO:0000256" key="1">
    <source>
        <dbReference type="SAM" id="SignalP"/>
    </source>
</evidence>
<dbReference type="EMBL" id="JACGZW010000016">
    <property type="protein sequence ID" value="MBB1159001.1"/>
    <property type="molecule type" value="Genomic_DNA"/>
</dbReference>
<evidence type="ECO:0000313" key="2">
    <source>
        <dbReference type="EMBL" id="MBB1159001.1"/>
    </source>
</evidence>
<keyword evidence="3" id="KW-1185">Reference proteome</keyword>
<proteinExistence type="predicted"/>